<dbReference type="AlphaFoldDB" id="A0A7C8ZDD9"/>
<sequence length="107" mass="12274">MTVKKFKLALQSFKKGKMPICLEHKDTSHICFYSRDLQEVVKVPIVNDDFHSHLHPWPSLQPLLSDVAPPYKPCSSVGTLWSGGDTRDSLREGEHSPWVHDNETYTR</sequence>
<evidence type="ECO:0000313" key="2">
    <source>
        <dbReference type="EMBL" id="MBA4639410.1"/>
    </source>
</evidence>
<organism evidence="2">
    <name type="scientific">Opuntia streptacantha</name>
    <name type="common">Prickly pear cactus</name>
    <name type="synonym">Opuntia cardona</name>
    <dbReference type="NCBI Taxonomy" id="393608"/>
    <lineage>
        <taxon>Eukaryota</taxon>
        <taxon>Viridiplantae</taxon>
        <taxon>Streptophyta</taxon>
        <taxon>Embryophyta</taxon>
        <taxon>Tracheophyta</taxon>
        <taxon>Spermatophyta</taxon>
        <taxon>Magnoliopsida</taxon>
        <taxon>eudicotyledons</taxon>
        <taxon>Gunneridae</taxon>
        <taxon>Pentapetalae</taxon>
        <taxon>Caryophyllales</taxon>
        <taxon>Cactineae</taxon>
        <taxon>Cactaceae</taxon>
        <taxon>Opuntioideae</taxon>
        <taxon>Opuntia</taxon>
    </lineage>
</organism>
<accession>A0A7C8ZDD9</accession>
<reference evidence="2" key="2">
    <citation type="submission" date="2020-07" db="EMBL/GenBank/DDBJ databases">
        <authorList>
            <person name="Vera ALvarez R."/>
            <person name="Arias-Moreno D.M."/>
            <person name="Jimenez-Jacinto V."/>
            <person name="Jimenez-Bremont J.F."/>
            <person name="Swaminathan K."/>
            <person name="Moose S.P."/>
            <person name="Guerrero-Gonzalez M.L."/>
            <person name="Marino-Ramirez L."/>
            <person name="Landsman D."/>
            <person name="Rodriguez-Kessler M."/>
            <person name="Delgado-Sanchez P."/>
        </authorList>
    </citation>
    <scope>NUCLEOTIDE SEQUENCE</scope>
    <source>
        <tissue evidence="2">Cladode</tissue>
    </source>
</reference>
<dbReference type="EMBL" id="GISG01113587">
    <property type="protein sequence ID" value="MBA4639410.1"/>
    <property type="molecule type" value="Transcribed_RNA"/>
</dbReference>
<name>A0A7C8ZDD9_OPUST</name>
<evidence type="ECO:0000256" key="1">
    <source>
        <dbReference type="SAM" id="MobiDB-lite"/>
    </source>
</evidence>
<feature type="region of interest" description="Disordered" evidence="1">
    <location>
        <begin position="85"/>
        <end position="107"/>
    </location>
</feature>
<proteinExistence type="predicted"/>
<reference evidence="2" key="1">
    <citation type="journal article" date="2013" name="J. Plant Res.">
        <title>Effect of fungi and light on seed germination of three Opuntia species from semiarid lands of central Mexico.</title>
        <authorList>
            <person name="Delgado-Sanchez P."/>
            <person name="Jimenez-Bremont J.F."/>
            <person name="Guerrero-Gonzalez Mde L."/>
            <person name="Flores J."/>
        </authorList>
    </citation>
    <scope>NUCLEOTIDE SEQUENCE</scope>
    <source>
        <tissue evidence="2">Cladode</tissue>
    </source>
</reference>
<protein>
    <submittedName>
        <fullName evidence="2">Uncharacterized protein</fullName>
    </submittedName>
</protein>